<dbReference type="GO" id="GO:0008233">
    <property type="term" value="F:peptidase activity"/>
    <property type="evidence" value="ECO:0007669"/>
    <property type="project" value="InterPro"/>
</dbReference>
<evidence type="ECO:0000256" key="1">
    <source>
        <dbReference type="SAM" id="Phobius"/>
    </source>
</evidence>
<dbReference type="Proteomes" id="UP000642125">
    <property type="component" value="Unassembled WGS sequence"/>
</dbReference>
<keyword evidence="1" id="KW-0812">Transmembrane</keyword>
<sequence length="209" mass="22429">MLEDMLVGQNAAYASLGVDQVGSVLRTFVLRSVPGVASHAMYTAIFAAGVIYLVGTPAQPRRVGRGLLLSLGAMVVHGSWDSMAALADGNGFAVTGLMLLITATSVAILLLALRWGSARERGYLRDVLAPEAEAGVLTDRELAALTGKRHRRRDRRAARREGLDRAARRREKHVLAGALDLVHDLSESGGAETPDVIRSRAEIARLRAR</sequence>
<feature type="transmembrane region" description="Helical" evidence="1">
    <location>
        <begin position="67"/>
        <end position="86"/>
    </location>
</feature>
<evidence type="ECO:0000313" key="2">
    <source>
        <dbReference type="EMBL" id="GIG34928.1"/>
    </source>
</evidence>
<comment type="caution">
    <text evidence="2">The sequence shown here is derived from an EMBL/GenBank/DDBJ whole genome shotgun (WGS) entry which is preliminary data.</text>
</comment>
<organism evidence="2 3">
    <name type="scientific">Cellulomonas pakistanensis</name>
    <dbReference type="NCBI Taxonomy" id="992287"/>
    <lineage>
        <taxon>Bacteria</taxon>
        <taxon>Bacillati</taxon>
        <taxon>Actinomycetota</taxon>
        <taxon>Actinomycetes</taxon>
        <taxon>Micrococcales</taxon>
        <taxon>Cellulomonadaceae</taxon>
        <taxon>Cellulomonas</taxon>
    </lineage>
</organism>
<evidence type="ECO:0008006" key="4">
    <source>
        <dbReference type="Google" id="ProtNLM"/>
    </source>
</evidence>
<name>A0A919U1I7_9CELL</name>
<evidence type="ECO:0000313" key="3">
    <source>
        <dbReference type="Proteomes" id="UP000642125"/>
    </source>
</evidence>
<dbReference type="EMBL" id="BONO01000002">
    <property type="protein sequence ID" value="GIG34928.1"/>
    <property type="molecule type" value="Genomic_DNA"/>
</dbReference>
<dbReference type="AlphaFoldDB" id="A0A919U1I7"/>
<accession>A0A919U1I7</accession>
<feature type="transmembrane region" description="Helical" evidence="1">
    <location>
        <begin position="36"/>
        <end position="55"/>
    </location>
</feature>
<keyword evidence="3" id="KW-1185">Reference proteome</keyword>
<proteinExistence type="predicted"/>
<keyword evidence="1" id="KW-0472">Membrane</keyword>
<reference evidence="2" key="1">
    <citation type="submission" date="2021-01" db="EMBL/GenBank/DDBJ databases">
        <title>Whole genome shotgun sequence of Cellulomonas pakistanensis NBRC 110800.</title>
        <authorList>
            <person name="Komaki H."/>
            <person name="Tamura T."/>
        </authorList>
    </citation>
    <scope>NUCLEOTIDE SEQUENCE</scope>
    <source>
        <strain evidence="2">NBRC 110800</strain>
    </source>
</reference>
<keyword evidence="1" id="KW-1133">Transmembrane helix</keyword>
<feature type="transmembrane region" description="Helical" evidence="1">
    <location>
        <begin position="92"/>
        <end position="113"/>
    </location>
</feature>
<dbReference type="Pfam" id="PF13367">
    <property type="entry name" value="PrsW-protease"/>
    <property type="match status" value="1"/>
</dbReference>
<dbReference type="InterPro" id="IPR026898">
    <property type="entry name" value="PrsW"/>
</dbReference>
<gene>
    <name evidence="2" type="ORF">Cpa01nite_03090</name>
</gene>
<protein>
    <recommendedName>
        <fullName evidence="4">Protease PrsW</fullName>
    </recommendedName>
</protein>